<dbReference type="SUPFAM" id="SSF161098">
    <property type="entry name" value="MetI-like"/>
    <property type="match status" value="1"/>
</dbReference>
<dbReference type="AlphaFoldDB" id="A0A3S9SYL1"/>
<dbReference type="PANTHER" id="PTHR43386:SF26">
    <property type="entry name" value="ABC TRANSPORTER PERMEASE PROTEIN"/>
    <property type="match status" value="1"/>
</dbReference>
<keyword evidence="6 7" id="KW-0472">Membrane</keyword>
<evidence type="ECO:0000256" key="3">
    <source>
        <dbReference type="ARBA" id="ARBA00022475"/>
    </source>
</evidence>
<dbReference type="GO" id="GO:0005886">
    <property type="term" value="C:plasma membrane"/>
    <property type="evidence" value="ECO:0007669"/>
    <property type="project" value="UniProtKB-SubCell"/>
</dbReference>
<comment type="subcellular location">
    <subcellularLocation>
        <location evidence="1 7">Cell membrane</location>
        <topology evidence="1 7">Multi-pass membrane protein</topology>
    </subcellularLocation>
</comment>
<dbReference type="OrthoDB" id="1708366at2"/>
<dbReference type="PROSITE" id="PS50928">
    <property type="entry name" value="ABC_TM1"/>
    <property type="match status" value="1"/>
</dbReference>
<dbReference type="InterPro" id="IPR000515">
    <property type="entry name" value="MetI-like"/>
</dbReference>
<keyword evidence="3" id="KW-1003">Cell membrane</keyword>
<evidence type="ECO:0000256" key="7">
    <source>
        <dbReference type="RuleBase" id="RU363032"/>
    </source>
</evidence>
<evidence type="ECO:0000313" key="9">
    <source>
        <dbReference type="EMBL" id="AZR73391.1"/>
    </source>
</evidence>
<proteinExistence type="inferred from homology"/>
<name>A0A3S9SYL1_9FIRM</name>
<feature type="transmembrane region" description="Helical" evidence="7">
    <location>
        <begin position="260"/>
        <end position="285"/>
    </location>
</feature>
<dbReference type="GO" id="GO:0055085">
    <property type="term" value="P:transmembrane transport"/>
    <property type="evidence" value="ECO:0007669"/>
    <property type="project" value="InterPro"/>
</dbReference>
<dbReference type="KEGG" id="aft:BBF96_08355"/>
<gene>
    <name evidence="9" type="ORF">BBF96_08355</name>
</gene>
<evidence type="ECO:0000259" key="8">
    <source>
        <dbReference type="PROSITE" id="PS50928"/>
    </source>
</evidence>
<dbReference type="Gene3D" id="1.10.3720.10">
    <property type="entry name" value="MetI-like"/>
    <property type="match status" value="1"/>
</dbReference>
<evidence type="ECO:0000256" key="4">
    <source>
        <dbReference type="ARBA" id="ARBA00022692"/>
    </source>
</evidence>
<dbReference type="InterPro" id="IPR050366">
    <property type="entry name" value="BP-dependent_transpt_permease"/>
</dbReference>
<feature type="transmembrane region" description="Helical" evidence="7">
    <location>
        <begin position="209"/>
        <end position="240"/>
    </location>
</feature>
<evidence type="ECO:0000256" key="6">
    <source>
        <dbReference type="ARBA" id="ARBA00023136"/>
    </source>
</evidence>
<dbReference type="PANTHER" id="PTHR43386">
    <property type="entry name" value="OLIGOPEPTIDE TRANSPORT SYSTEM PERMEASE PROTEIN APPC"/>
    <property type="match status" value="1"/>
</dbReference>
<feature type="transmembrane region" description="Helical" evidence="7">
    <location>
        <begin position="94"/>
        <end position="120"/>
    </location>
</feature>
<feature type="transmembrane region" description="Helical" evidence="7">
    <location>
        <begin position="132"/>
        <end position="152"/>
    </location>
</feature>
<evidence type="ECO:0000313" key="10">
    <source>
        <dbReference type="Proteomes" id="UP000267250"/>
    </source>
</evidence>
<dbReference type="InterPro" id="IPR035906">
    <property type="entry name" value="MetI-like_sf"/>
</dbReference>
<dbReference type="Pfam" id="PF00528">
    <property type="entry name" value="BPD_transp_1"/>
    <property type="match status" value="1"/>
</dbReference>
<feature type="transmembrane region" description="Helical" evidence="7">
    <location>
        <begin position="21"/>
        <end position="44"/>
    </location>
</feature>
<keyword evidence="10" id="KW-1185">Reference proteome</keyword>
<keyword evidence="2 7" id="KW-0813">Transport</keyword>
<evidence type="ECO:0000256" key="1">
    <source>
        <dbReference type="ARBA" id="ARBA00004651"/>
    </source>
</evidence>
<evidence type="ECO:0000256" key="5">
    <source>
        <dbReference type="ARBA" id="ARBA00022989"/>
    </source>
</evidence>
<dbReference type="RefSeq" id="WP_127016729.1">
    <property type="nucleotide sequence ID" value="NZ_CP016379.1"/>
</dbReference>
<protein>
    <submittedName>
        <fullName evidence="9">ABC transporter permease</fullName>
    </submittedName>
</protein>
<comment type="similarity">
    <text evidence="7">Belongs to the binding-protein-dependent transport system permease family.</text>
</comment>
<feature type="transmembrane region" description="Helical" evidence="7">
    <location>
        <begin position="158"/>
        <end position="174"/>
    </location>
</feature>
<dbReference type="CDD" id="cd06261">
    <property type="entry name" value="TM_PBP2"/>
    <property type="match status" value="1"/>
</dbReference>
<organism evidence="9 10">
    <name type="scientific">Anoxybacter fermentans</name>
    <dbReference type="NCBI Taxonomy" id="1323375"/>
    <lineage>
        <taxon>Bacteria</taxon>
        <taxon>Bacillati</taxon>
        <taxon>Bacillota</taxon>
        <taxon>Clostridia</taxon>
        <taxon>Halanaerobiales</taxon>
        <taxon>Anoxybacter</taxon>
    </lineage>
</organism>
<sequence>MRKRLATLLDSDLAYDYFQNKTVIIASVILLLIILVSIFAPFIAPHNPYDLSSLSLMDSLRPPAWMEGGVAKFPLGSDLQGRGVLSTILYGTRISLVIGFAAMILGGVIGIILGLISGYFGGRLDSFIMRVADIQLSIPTTLIAITVMAFWGRGVLKLIIVIGLAGWVTYARTVRGAVLTIKGSEFIEAAKIIGVSKYKIMLRHLLPNIMTPVIVIATVQVAQVIMLEATLSFLGLGVPLTKPSLGLMIAEGYKMLFSGYWWLVVFPGTMLLMIVLSINILGDWLRDTLNPKLK</sequence>
<dbReference type="Pfam" id="PF12911">
    <property type="entry name" value="OppC_N"/>
    <property type="match status" value="1"/>
</dbReference>
<dbReference type="Proteomes" id="UP000267250">
    <property type="component" value="Chromosome"/>
</dbReference>
<dbReference type="EMBL" id="CP016379">
    <property type="protein sequence ID" value="AZR73391.1"/>
    <property type="molecule type" value="Genomic_DNA"/>
</dbReference>
<keyword evidence="4 7" id="KW-0812">Transmembrane</keyword>
<feature type="domain" description="ABC transmembrane type-1" evidence="8">
    <location>
        <begin position="92"/>
        <end position="282"/>
    </location>
</feature>
<accession>A0A3S9SYL1</accession>
<dbReference type="InterPro" id="IPR025966">
    <property type="entry name" value="OppC_N"/>
</dbReference>
<reference evidence="9 10" key="1">
    <citation type="submission" date="2016-07" db="EMBL/GenBank/DDBJ databases">
        <title>Genome and transcriptome analysis of iron-reducing fermentative bacteria Anoxybacter fermentans.</title>
        <authorList>
            <person name="Zeng X."/>
            <person name="Shao Z."/>
        </authorList>
    </citation>
    <scope>NUCLEOTIDE SEQUENCE [LARGE SCALE GENOMIC DNA]</scope>
    <source>
        <strain evidence="9 10">DY22613</strain>
    </source>
</reference>
<keyword evidence="5 7" id="KW-1133">Transmembrane helix</keyword>
<evidence type="ECO:0000256" key="2">
    <source>
        <dbReference type="ARBA" id="ARBA00022448"/>
    </source>
</evidence>